<name>A0AAD6FER6_9TELE</name>
<dbReference type="EMBL" id="JAPTMU010000015">
    <property type="protein sequence ID" value="KAJ4931193.1"/>
    <property type="molecule type" value="Genomic_DNA"/>
</dbReference>
<comment type="caution">
    <text evidence="1">The sequence shown here is derived from an EMBL/GenBank/DDBJ whole genome shotgun (WGS) entry which is preliminary data.</text>
</comment>
<evidence type="ECO:0008006" key="3">
    <source>
        <dbReference type="Google" id="ProtNLM"/>
    </source>
</evidence>
<accession>A0AAD6FER6</accession>
<dbReference type="AlphaFoldDB" id="A0AAD6FER6"/>
<evidence type="ECO:0000313" key="1">
    <source>
        <dbReference type="EMBL" id="KAJ4931193.1"/>
    </source>
</evidence>
<proteinExistence type="predicted"/>
<dbReference type="SUPFAM" id="SSF47473">
    <property type="entry name" value="EF-hand"/>
    <property type="match status" value="1"/>
</dbReference>
<keyword evidence="2" id="KW-1185">Reference proteome</keyword>
<dbReference type="InterPro" id="IPR011992">
    <property type="entry name" value="EF-hand-dom_pair"/>
</dbReference>
<gene>
    <name evidence="1" type="ORF">JOQ06_025491</name>
</gene>
<organism evidence="1 2">
    <name type="scientific">Pogonophryne albipinna</name>
    <dbReference type="NCBI Taxonomy" id="1090488"/>
    <lineage>
        <taxon>Eukaryota</taxon>
        <taxon>Metazoa</taxon>
        <taxon>Chordata</taxon>
        <taxon>Craniata</taxon>
        <taxon>Vertebrata</taxon>
        <taxon>Euteleostomi</taxon>
        <taxon>Actinopterygii</taxon>
        <taxon>Neopterygii</taxon>
        <taxon>Teleostei</taxon>
        <taxon>Neoteleostei</taxon>
        <taxon>Acanthomorphata</taxon>
        <taxon>Eupercaria</taxon>
        <taxon>Perciformes</taxon>
        <taxon>Notothenioidei</taxon>
        <taxon>Pogonophryne</taxon>
    </lineage>
</organism>
<evidence type="ECO:0000313" key="2">
    <source>
        <dbReference type="Proteomes" id="UP001219934"/>
    </source>
</evidence>
<sequence>MANRLPDLIESIVALFVEYSDAEGMISKEQMMKMMDKDIECADMKEKLQATKCDNNLCDFRDFFCCVEQVAVCCYQNNTGKGQDWEDCSKK</sequence>
<reference evidence="1" key="1">
    <citation type="submission" date="2022-11" db="EMBL/GenBank/DDBJ databases">
        <title>Chromosome-level genome of Pogonophryne albipinna.</title>
        <authorList>
            <person name="Jo E."/>
        </authorList>
    </citation>
    <scope>NUCLEOTIDE SEQUENCE</scope>
    <source>
        <strain evidence="1">SGF0006</strain>
        <tissue evidence="1">Muscle</tissue>
    </source>
</reference>
<dbReference type="Proteomes" id="UP001219934">
    <property type="component" value="Unassembled WGS sequence"/>
</dbReference>
<protein>
    <recommendedName>
        <fullName evidence="3">S100/CaBP-9k-type calcium binding subdomain domain-containing protein</fullName>
    </recommendedName>
</protein>